<dbReference type="Proteomes" id="UP000602395">
    <property type="component" value="Unassembled WGS sequence"/>
</dbReference>
<gene>
    <name evidence="2" type="ORF">IDF66_07975</name>
</gene>
<name>A0ABR7W9N7_9ACTN</name>
<sequence length="155" mass="16227">MRGRRPFRLAIALLAVTAAIGLGAVAPATASAETVVPLDRCWGVSPNIVDQPFSTARLFVSPNGRGRVTAAVRDVSSFWTPTGGYQSAGRLDWHNLSTGAKGVAVNTAQIRLFVGGPTFRLDTGPGTVRVTFSAVNRNALWAIPSTSCSGTMRVG</sequence>
<keyword evidence="3" id="KW-1185">Reference proteome</keyword>
<reference evidence="2 3" key="1">
    <citation type="submission" date="2020-09" db="EMBL/GenBank/DDBJ databases">
        <title>Novel species in genus Gordonia.</title>
        <authorList>
            <person name="Zhang G."/>
        </authorList>
    </citation>
    <scope>NUCLEOTIDE SEQUENCE [LARGE SCALE GENOMIC DNA]</scope>
    <source>
        <strain evidence="2 3">ON-33</strain>
    </source>
</reference>
<protein>
    <submittedName>
        <fullName evidence="2">Uncharacterized protein</fullName>
    </submittedName>
</protein>
<evidence type="ECO:0000313" key="3">
    <source>
        <dbReference type="Proteomes" id="UP000602395"/>
    </source>
</evidence>
<keyword evidence="1" id="KW-0732">Signal</keyword>
<dbReference type="InterPro" id="IPR006311">
    <property type="entry name" value="TAT_signal"/>
</dbReference>
<evidence type="ECO:0000256" key="1">
    <source>
        <dbReference type="SAM" id="SignalP"/>
    </source>
</evidence>
<proteinExistence type="predicted"/>
<comment type="caution">
    <text evidence="2">The sequence shown here is derived from an EMBL/GenBank/DDBJ whole genome shotgun (WGS) entry which is preliminary data.</text>
</comment>
<evidence type="ECO:0000313" key="2">
    <source>
        <dbReference type="EMBL" id="MBD1319522.1"/>
    </source>
</evidence>
<dbReference type="EMBL" id="JACWMS010000002">
    <property type="protein sequence ID" value="MBD1319522.1"/>
    <property type="molecule type" value="Genomic_DNA"/>
</dbReference>
<organism evidence="2 3">
    <name type="scientific">Gordonia hankookensis</name>
    <dbReference type="NCBI Taxonomy" id="589403"/>
    <lineage>
        <taxon>Bacteria</taxon>
        <taxon>Bacillati</taxon>
        <taxon>Actinomycetota</taxon>
        <taxon>Actinomycetes</taxon>
        <taxon>Mycobacteriales</taxon>
        <taxon>Gordoniaceae</taxon>
        <taxon>Gordonia</taxon>
    </lineage>
</organism>
<feature type="chain" id="PRO_5045125069" evidence="1">
    <location>
        <begin position="31"/>
        <end position="155"/>
    </location>
</feature>
<dbReference type="PROSITE" id="PS51318">
    <property type="entry name" value="TAT"/>
    <property type="match status" value="1"/>
</dbReference>
<accession>A0ABR7W9N7</accession>
<feature type="signal peptide" evidence="1">
    <location>
        <begin position="1"/>
        <end position="30"/>
    </location>
</feature>